<dbReference type="RefSeq" id="WP_077995572.1">
    <property type="nucleotide sequence ID" value="NZ_CP019655.1"/>
</dbReference>
<dbReference type="AlphaFoldDB" id="A0A2L1U2K1"/>
<proteinExistence type="predicted"/>
<reference evidence="2" key="1">
    <citation type="submission" date="2017-02" db="EMBL/GenBank/DDBJ databases">
        <title>Delineation of Paenibacillus larvae strains originating from foulbrood outbreaks.</title>
        <authorList>
            <person name="Beims H."/>
            <person name="Bunk B."/>
            <person name="Sproeer C."/>
            <person name="Mohr K.I."/>
            <person name="Pradella S."/>
            <person name="Guenther G."/>
            <person name="Rohde M."/>
            <person name="von der Ohe W."/>
            <person name="Steinert M."/>
        </authorList>
    </citation>
    <scope>NUCLEOTIDE SEQUENCE [LARGE SCALE GENOMIC DNA]</scope>
    <source>
        <strain evidence="2">Eric_III</strain>
    </source>
</reference>
<name>A0A2L1U2K1_9BACL</name>
<evidence type="ECO:0000313" key="2">
    <source>
        <dbReference type="Proteomes" id="UP000239833"/>
    </source>
</evidence>
<dbReference type="Proteomes" id="UP000239833">
    <property type="component" value="Chromosome"/>
</dbReference>
<organism evidence="1 2">
    <name type="scientific">Paenibacillus larvae subsp. larvae</name>
    <dbReference type="NCBI Taxonomy" id="147375"/>
    <lineage>
        <taxon>Bacteria</taxon>
        <taxon>Bacillati</taxon>
        <taxon>Bacillota</taxon>
        <taxon>Bacilli</taxon>
        <taxon>Bacillales</taxon>
        <taxon>Paenibacillaceae</taxon>
        <taxon>Paenibacillus</taxon>
    </lineage>
</organism>
<evidence type="ECO:0000313" key="1">
    <source>
        <dbReference type="EMBL" id="AVF27134.1"/>
    </source>
</evidence>
<dbReference type="EMBL" id="CP019655">
    <property type="protein sequence ID" value="AVF27134.1"/>
    <property type="molecule type" value="Genomic_DNA"/>
</dbReference>
<sequence>MNAYSKWLAVLLVLLLLFIYPLLETFEREEDMSYLISWNAVTRFVDAARNKGGITPAMYNDFIDILRATGNEYEITMVHEHKRYDPVYLDPLNPDTFQGNYAVHYEAYYQQQIMKILFPDTSQTIEDPGRHYKMAEGDFFHVQIRQINQTPYEVLSQALNNGGSRVKLTIPYGGMVRNEDE</sequence>
<accession>A0A2L1U2K1</accession>
<dbReference type="GeneID" id="64219560"/>
<gene>
    <name evidence="1" type="ORF">ERICIII_03007</name>
</gene>
<protein>
    <submittedName>
        <fullName evidence="1">Uncharacterized protein</fullName>
    </submittedName>
</protein>